<evidence type="ECO:0008006" key="3">
    <source>
        <dbReference type="Google" id="ProtNLM"/>
    </source>
</evidence>
<evidence type="ECO:0000313" key="2">
    <source>
        <dbReference type="EMBL" id="BFO15049.1"/>
    </source>
</evidence>
<name>A0AAT9HCE0_9ACTN</name>
<accession>A0AAT9HCE0</accession>
<proteinExistence type="predicted"/>
<sequence length="49" mass="5179">MSAVSDRLPAFPWDKLEPYKKTAAAHPDGIVDLSVGTPSTPCPSPSSRP</sequence>
<feature type="region of interest" description="Disordered" evidence="1">
    <location>
        <begin position="29"/>
        <end position="49"/>
    </location>
</feature>
<reference evidence="2" key="2">
    <citation type="submission" date="2024-07" db="EMBL/GenBank/DDBJ databases">
        <title>Streptomyces haneummycinica sp. nov., a new antibiotic-producing actinobacterium isolated from marine sediment.</title>
        <authorList>
            <person name="Uemura M."/>
            <person name="Hamada M."/>
            <person name="Hirano S."/>
            <person name="Kobayashi K."/>
            <person name="Ohshiro T."/>
            <person name="Kobayashi T."/>
            <person name="Terahara T."/>
        </authorList>
    </citation>
    <scope>NUCLEOTIDE SEQUENCE</scope>
    <source>
        <strain evidence="2">KM77-8</strain>
    </source>
</reference>
<dbReference type="EMBL" id="AP035768">
    <property type="protein sequence ID" value="BFO15049.1"/>
    <property type="molecule type" value="Genomic_DNA"/>
</dbReference>
<reference evidence="2" key="1">
    <citation type="submission" date="2024-06" db="EMBL/GenBank/DDBJ databases">
        <authorList>
            <consortium name="consrtm"/>
            <person name="Uemura M."/>
            <person name="Terahara T."/>
        </authorList>
    </citation>
    <scope>NUCLEOTIDE SEQUENCE</scope>
    <source>
        <strain evidence="2">KM77-8</strain>
    </source>
</reference>
<evidence type="ECO:0000256" key="1">
    <source>
        <dbReference type="SAM" id="MobiDB-lite"/>
    </source>
</evidence>
<feature type="compositionally biased region" description="Pro residues" evidence="1">
    <location>
        <begin position="40"/>
        <end position="49"/>
    </location>
</feature>
<protein>
    <recommendedName>
        <fullName evidence="3">Succinyldiaminopimelate transaminase</fullName>
    </recommendedName>
</protein>
<gene>
    <name evidence="2" type="ORF">SHKM778_14370</name>
</gene>
<dbReference type="AlphaFoldDB" id="A0AAT9HCE0"/>
<organism evidence="2">
    <name type="scientific">Streptomyces haneummycinicus</name>
    <dbReference type="NCBI Taxonomy" id="3074435"/>
    <lineage>
        <taxon>Bacteria</taxon>
        <taxon>Bacillati</taxon>
        <taxon>Actinomycetota</taxon>
        <taxon>Actinomycetes</taxon>
        <taxon>Kitasatosporales</taxon>
        <taxon>Streptomycetaceae</taxon>
        <taxon>Streptomyces</taxon>
    </lineage>
</organism>